<dbReference type="Gene3D" id="1.20.1250.20">
    <property type="entry name" value="MFS general substrate transporter like domains"/>
    <property type="match status" value="1"/>
</dbReference>
<protein>
    <submittedName>
        <fullName evidence="1">Uncharacterized protein</fullName>
    </submittedName>
</protein>
<name>A0A8H8QRW0_9BASI</name>
<evidence type="ECO:0000313" key="2">
    <source>
        <dbReference type="Proteomes" id="UP000658997"/>
    </source>
</evidence>
<dbReference type="AlphaFoldDB" id="A0A8H8QRW0"/>
<reference evidence="1" key="1">
    <citation type="submission" date="2018-08" db="EMBL/GenBank/DDBJ databases">
        <authorList>
            <person name="Guldener U."/>
        </authorList>
    </citation>
    <scope>NUCLEOTIDE SEQUENCE</scope>
    <source>
        <strain evidence="1">UB2</strain>
    </source>
</reference>
<organism evidence="1 2">
    <name type="scientific">Ustilago bromivora</name>
    <dbReference type="NCBI Taxonomy" id="307758"/>
    <lineage>
        <taxon>Eukaryota</taxon>
        <taxon>Fungi</taxon>
        <taxon>Dikarya</taxon>
        <taxon>Basidiomycota</taxon>
        <taxon>Ustilaginomycotina</taxon>
        <taxon>Ustilaginomycetes</taxon>
        <taxon>Ustilaginales</taxon>
        <taxon>Ustilaginaceae</taxon>
        <taxon>Ustilago</taxon>
    </lineage>
</organism>
<dbReference type="EMBL" id="ULHB01000163">
    <property type="protein sequence ID" value="SYW84290.1"/>
    <property type="molecule type" value="Genomic_DNA"/>
</dbReference>
<dbReference type="Proteomes" id="UP000658997">
    <property type="component" value="Unassembled WGS sequence"/>
</dbReference>
<keyword evidence="2" id="KW-1185">Reference proteome</keyword>
<dbReference type="InterPro" id="IPR036259">
    <property type="entry name" value="MFS_trans_sf"/>
</dbReference>
<comment type="caution">
    <text evidence="1">The sequence shown here is derived from an EMBL/GenBank/DDBJ whole genome shotgun (WGS) entry which is preliminary data.</text>
</comment>
<accession>A0A8H8QRW0</accession>
<sequence>MVGHLIVSSLGVLHRPEWVEGRGKALIENKSPLDDKIGADRLATEDASSHDGYIHRATSKVEAEASTVNNPLTGIPKEELLRQVESIEEPSEEEKKAVAHEYARRWSHPLLLYMTIFTCSFGAATQGWDQTGSNGANLSFPQGFGIPESGPGLSEADAQKNQWIVGVVNAAHYIASALLGCWLSDPLNNWFVFPWLKLLVWYECDIASSVVVPGNGVVHDSTRGGIRPCCSRERTHSGLRF</sequence>
<evidence type="ECO:0000313" key="1">
    <source>
        <dbReference type="EMBL" id="SYW84290.1"/>
    </source>
</evidence>
<gene>
    <name evidence="1" type="ORF">UBRO2_05390</name>
</gene>
<proteinExistence type="predicted"/>